<feature type="region of interest" description="Disordered" evidence="1">
    <location>
        <begin position="406"/>
        <end position="475"/>
    </location>
</feature>
<evidence type="ECO:0000313" key="3">
    <source>
        <dbReference type="EMBL" id="KAF2481715.1"/>
    </source>
</evidence>
<dbReference type="Pfam" id="PF02037">
    <property type="entry name" value="SAP"/>
    <property type="match status" value="1"/>
</dbReference>
<sequence length="578" mass="62198">MATDYNKLKVVELKEILKVRGIPSTGLSRKAQIVEALEENDREQAGAAAEDGENAEQPAEVKGEDAVAQEEDLPEAQQAQPVESAPEIVLPEQPTEAMEDVVEEQSVQTELPLDTSTSTLAPLSDLPVLQSSEPFSKEPSTRTTPQPSSPATESVSSEIRKRKRRSRTPAPNEESVQKKLKAAEEEAALIVKLPEDQEEDKNAEEKMVEDAPVAVDRSAEIDSGDKILPYSSSDDVMKVDEEKQAQSPGAEHRTDLKAPTQPAHAEETGEGETATEPAIHPATRALYIRGLVRPLPAAQLRTHLVQLATAPNTSSSDSVVETLHIDQIRTHAFALFTSVSAAARTRSALHSHIWPDEPTRKPLWVDFVPEEKVEGWIEEELREEREGGRRGVKRWEVVYEEGTEGIEARLTEGSSATPAATAPARPGSTASAAGAGAGMPNAPLGPRGAKPPPSHEAAAPSLTKSTPTPAPSTASFDILDHRFSHTTSKPKLYFKPQLPVVVEERLDALASLTSRDWDDRKDGSFTFGGDVRRYTFEDGGKLVDGGPDIGNFGRPRGMELPGGGRRGGGGGGGGRGRR</sequence>
<feature type="compositionally biased region" description="Polar residues" evidence="1">
    <location>
        <begin position="105"/>
        <end position="121"/>
    </location>
</feature>
<dbReference type="InterPro" id="IPR003034">
    <property type="entry name" value="SAP_dom"/>
</dbReference>
<feature type="compositionally biased region" description="Basic and acidic residues" evidence="1">
    <location>
        <begin position="175"/>
        <end position="184"/>
    </location>
</feature>
<dbReference type="InterPro" id="IPR036361">
    <property type="entry name" value="SAP_dom_sf"/>
</dbReference>
<accession>A0A6A6PP77</accession>
<dbReference type="PANTHER" id="PTHR47031">
    <property type="entry name" value="SAP DNA-BINDING DOMAIN-CONTAINING PROTEIN"/>
    <property type="match status" value="1"/>
</dbReference>
<reference evidence="3" key="1">
    <citation type="journal article" date="2020" name="Stud. Mycol.">
        <title>101 Dothideomycetes genomes: a test case for predicting lifestyles and emergence of pathogens.</title>
        <authorList>
            <person name="Haridas S."/>
            <person name="Albert R."/>
            <person name="Binder M."/>
            <person name="Bloem J."/>
            <person name="Labutti K."/>
            <person name="Salamov A."/>
            <person name="Andreopoulos B."/>
            <person name="Baker S."/>
            <person name="Barry K."/>
            <person name="Bills G."/>
            <person name="Bluhm B."/>
            <person name="Cannon C."/>
            <person name="Castanera R."/>
            <person name="Culley D."/>
            <person name="Daum C."/>
            <person name="Ezra D."/>
            <person name="Gonzalez J."/>
            <person name="Henrissat B."/>
            <person name="Kuo A."/>
            <person name="Liang C."/>
            <person name="Lipzen A."/>
            <person name="Lutzoni F."/>
            <person name="Magnuson J."/>
            <person name="Mondo S."/>
            <person name="Nolan M."/>
            <person name="Ohm R."/>
            <person name="Pangilinan J."/>
            <person name="Park H.-J."/>
            <person name="Ramirez L."/>
            <person name="Alfaro M."/>
            <person name="Sun H."/>
            <person name="Tritt A."/>
            <person name="Yoshinaga Y."/>
            <person name="Zwiers L.-H."/>
            <person name="Turgeon B."/>
            <person name="Goodwin S."/>
            <person name="Spatafora J."/>
            <person name="Crous P."/>
            <person name="Grigoriev I."/>
        </authorList>
    </citation>
    <scope>NUCLEOTIDE SEQUENCE</scope>
    <source>
        <strain evidence="3">CBS 113389</strain>
    </source>
</reference>
<feature type="domain" description="SAP" evidence="2">
    <location>
        <begin position="4"/>
        <end position="41"/>
    </location>
</feature>
<feature type="compositionally biased region" description="Basic and acidic residues" evidence="1">
    <location>
        <begin position="235"/>
        <end position="256"/>
    </location>
</feature>
<dbReference type="GeneID" id="54478321"/>
<evidence type="ECO:0000256" key="1">
    <source>
        <dbReference type="SAM" id="MobiDB-lite"/>
    </source>
</evidence>
<feature type="compositionally biased region" description="Low complexity" evidence="1">
    <location>
        <begin position="141"/>
        <end position="157"/>
    </location>
</feature>
<protein>
    <recommendedName>
        <fullName evidence="2">SAP domain-containing protein</fullName>
    </recommendedName>
</protein>
<dbReference type="EMBL" id="MU001637">
    <property type="protein sequence ID" value="KAF2481715.1"/>
    <property type="molecule type" value="Genomic_DNA"/>
</dbReference>
<dbReference type="SUPFAM" id="SSF68906">
    <property type="entry name" value="SAP domain"/>
    <property type="match status" value="1"/>
</dbReference>
<feature type="compositionally biased region" description="Low complexity" evidence="1">
    <location>
        <begin position="457"/>
        <end position="475"/>
    </location>
</feature>
<dbReference type="InterPro" id="IPR034257">
    <property type="entry name" value="Acinus_RRM"/>
</dbReference>
<dbReference type="Proteomes" id="UP000799767">
    <property type="component" value="Unassembled WGS sequence"/>
</dbReference>
<feature type="compositionally biased region" description="Low complexity" evidence="1">
    <location>
        <begin position="411"/>
        <end position="446"/>
    </location>
</feature>
<dbReference type="OrthoDB" id="5348404at2759"/>
<dbReference type="Gene3D" id="1.10.720.30">
    <property type="entry name" value="SAP domain"/>
    <property type="match status" value="1"/>
</dbReference>
<feature type="region of interest" description="Disordered" evidence="1">
    <location>
        <begin position="39"/>
        <end position="279"/>
    </location>
</feature>
<dbReference type="RefSeq" id="XP_033588285.1">
    <property type="nucleotide sequence ID" value="XM_033737319.1"/>
</dbReference>
<gene>
    <name evidence="3" type="ORF">BDY17DRAFT_325232</name>
</gene>
<name>A0A6A6PP77_9PEZI</name>
<evidence type="ECO:0000313" key="4">
    <source>
        <dbReference type="Proteomes" id="UP000799767"/>
    </source>
</evidence>
<evidence type="ECO:0000259" key="2">
    <source>
        <dbReference type="Pfam" id="PF02037"/>
    </source>
</evidence>
<dbReference type="PANTHER" id="PTHR47031:SF3">
    <property type="entry name" value="SAP DOMAIN-CONTAINING PROTEIN"/>
    <property type="match status" value="1"/>
</dbReference>
<dbReference type="AlphaFoldDB" id="A0A6A6PP77"/>
<proteinExistence type="predicted"/>
<feature type="compositionally biased region" description="Gly residues" evidence="1">
    <location>
        <begin position="560"/>
        <end position="578"/>
    </location>
</feature>
<organism evidence="3 4">
    <name type="scientific">Neohortaea acidophila</name>
    <dbReference type="NCBI Taxonomy" id="245834"/>
    <lineage>
        <taxon>Eukaryota</taxon>
        <taxon>Fungi</taxon>
        <taxon>Dikarya</taxon>
        <taxon>Ascomycota</taxon>
        <taxon>Pezizomycotina</taxon>
        <taxon>Dothideomycetes</taxon>
        <taxon>Dothideomycetidae</taxon>
        <taxon>Mycosphaerellales</taxon>
        <taxon>Teratosphaeriaceae</taxon>
        <taxon>Neohortaea</taxon>
    </lineage>
</organism>
<keyword evidence="4" id="KW-1185">Reference proteome</keyword>
<dbReference type="CDD" id="cd12432">
    <property type="entry name" value="RRM_ACINU"/>
    <property type="match status" value="1"/>
</dbReference>
<feature type="region of interest" description="Disordered" evidence="1">
    <location>
        <begin position="542"/>
        <end position="578"/>
    </location>
</feature>